<organism evidence="1 2">
    <name type="scientific">Candidatus Nitronauta litoralis</name>
    <dbReference type="NCBI Taxonomy" id="2705533"/>
    <lineage>
        <taxon>Bacteria</taxon>
        <taxon>Pseudomonadati</taxon>
        <taxon>Nitrospinota/Tectimicrobiota group</taxon>
        <taxon>Nitrospinota</taxon>
        <taxon>Nitrospinia</taxon>
        <taxon>Nitrospinales</taxon>
        <taxon>Nitrospinaceae</taxon>
        <taxon>Candidatus Nitronauta</taxon>
    </lineage>
</organism>
<dbReference type="Pfam" id="PF13431">
    <property type="entry name" value="TPR_17"/>
    <property type="match status" value="1"/>
</dbReference>
<evidence type="ECO:0008006" key="3">
    <source>
        <dbReference type="Google" id="ProtNLM"/>
    </source>
</evidence>
<dbReference type="EMBL" id="CP048685">
    <property type="protein sequence ID" value="QPJ63221.1"/>
    <property type="molecule type" value="Genomic_DNA"/>
</dbReference>
<proteinExistence type="predicted"/>
<protein>
    <recommendedName>
        <fullName evidence="3">Tetratricopeptide repeat protein</fullName>
    </recommendedName>
</protein>
<accession>A0A7T0BYC9</accession>
<dbReference type="KEGG" id="nli:G3M70_15590"/>
<evidence type="ECO:0000313" key="1">
    <source>
        <dbReference type="EMBL" id="QPJ63221.1"/>
    </source>
</evidence>
<reference evidence="1 2" key="1">
    <citation type="submission" date="2020-02" db="EMBL/GenBank/DDBJ databases">
        <title>Genomic and physiological characterization of two novel Nitrospinaceae genera.</title>
        <authorList>
            <person name="Mueller A.J."/>
            <person name="Jung M.-Y."/>
            <person name="Strachan C.R."/>
            <person name="Herbold C.W."/>
            <person name="Kirkegaard R.H."/>
            <person name="Daims H."/>
        </authorList>
    </citation>
    <scope>NUCLEOTIDE SEQUENCE [LARGE SCALE GENOMIC DNA]</scope>
    <source>
        <strain evidence="1">EB</strain>
    </source>
</reference>
<gene>
    <name evidence="1" type="ORF">G3M70_15590</name>
</gene>
<name>A0A7T0BYC9_9BACT</name>
<sequence>MKPDGSDLLIRGQNEILKLEKILPAIICFEKYIELNPKNPVGWFWYAYSLGENFCIDLSRNAYQECLKYDQGNENGQVYFRLANLEMNIGNFRNAGK</sequence>
<evidence type="ECO:0000313" key="2">
    <source>
        <dbReference type="Proteomes" id="UP000594688"/>
    </source>
</evidence>
<dbReference type="Proteomes" id="UP000594688">
    <property type="component" value="Chromosome"/>
</dbReference>
<dbReference type="InterPro" id="IPR011990">
    <property type="entry name" value="TPR-like_helical_dom_sf"/>
</dbReference>
<dbReference type="AlphaFoldDB" id="A0A7T0BYC9"/>
<dbReference type="Gene3D" id="1.25.40.10">
    <property type="entry name" value="Tetratricopeptide repeat domain"/>
    <property type="match status" value="1"/>
</dbReference>
<dbReference type="SUPFAM" id="SSF48452">
    <property type="entry name" value="TPR-like"/>
    <property type="match status" value="1"/>
</dbReference>